<dbReference type="EMBL" id="NIVC01005014">
    <property type="protein sequence ID" value="PAA46176.1"/>
    <property type="molecule type" value="Genomic_DNA"/>
</dbReference>
<dbReference type="GO" id="GO:0016020">
    <property type="term" value="C:membrane"/>
    <property type="evidence" value="ECO:0007669"/>
    <property type="project" value="UniProtKB-SubCell"/>
</dbReference>
<name>A0A267DAK2_9PLAT</name>
<comment type="caution">
    <text evidence="6">The sequence shown here is derived from an EMBL/GenBank/DDBJ whole genome shotgun (WGS) entry which is preliminary data.</text>
</comment>
<evidence type="ECO:0000313" key="8">
    <source>
        <dbReference type="EMBL" id="PAA76379.1"/>
    </source>
</evidence>
<evidence type="ECO:0000313" key="7">
    <source>
        <dbReference type="EMBL" id="PAA48647.1"/>
    </source>
</evidence>
<dbReference type="AlphaFoldDB" id="A0A267DAK2"/>
<feature type="transmembrane region" description="Helical" evidence="5">
    <location>
        <begin position="176"/>
        <end position="196"/>
    </location>
</feature>
<accession>A0A267DAK2</accession>
<dbReference type="STRING" id="282301.A0A267DAK2"/>
<evidence type="ECO:0000313" key="6">
    <source>
        <dbReference type="EMBL" id="PAA46176.1"/>
    </source>
</evidence>
<feature type="transmembrane region" description="Helical" evidence="5">
    <location>
        <begin position="17"/>
        <end position="39"/>
    </location>
</feature>
<evidence type="ECO:0000256" key="5">
    <source>
        <dbReference type="SAM" id="Phobius"/>
    </source>
</evidence>
<gene>
    <name evidence="7" type="ORF">BOX15_Mlig004071g2</name>
    <name evidence="8" type="ORF">BOX15_Mlig004071g7</name>
    <name evidence="6" type="ORF">BOX15_Mlig010665g1</name>
</gene>
<feature type="transmembrane region" description="Helical" evidence="5">
    <location>
        <begin position="137"/>
        <end position="156"/>
    </location>
</feature>
<evidence type="ECO:0000256" key="3">
    <source>
        <dbReference type="ARBA" id="ARBA00022989"/>
    </source>
</evidence>
<keyword evidence="2 5" id="KW-0812">Transmembrane</keyword>
<feature type="transmembrane region" description="Helical" evidence="5">
    <location>
        <begin position="98"/>
        <end position="125"/>
    </location>
</feature>
<dbReference type="EMBL" id="NIVC01004093">
    <property type="protein sequence ID" value="PAA48647.1"/>
    <property type="molecule type" value="Genomic_DNA"/>
</dbReference>
<evidence type="ECO:0000256" key="2">
    <source>
        <dbReference type="ARBA" id="ARBA00022692"/>
    </source>
</evidence>
<sequence>MSINSEKQQLVSGYARAALFCAVFSFVCVLLSFVTPFWLQSWPRVHTPMDRLGLWEFCLDGLVHRLDPEMRSYFGCWWSFAPEFYPIRNYLMPPWFRFVQFCITFGLMLHIGALILCVIYVVRCVNNPERRALLSQVLAYAMLFIGTLLGVGIIVFGSKCLDPYWLPNPELNWPSWSFGLAVLSVIFCFFTACFMVPQVKLDRELMIQREYAFPMSAGKSTDELMMPTPPGRSLSSVI</sequence>
<dbReference type="EMBL" id="NIVC01000827">
    <property type="protein sequence ID" value="PAA76379.1"/>
    <property type="molecule type" value="Genomic_DNA"/>
</dbReference>
<keyword evidence="3 5" id="KW-1133">Transmembrane helix</keyword>
<comment type="subcellular location">
    <subcellularLocation>
        <location evidence="1">Membrane</location>
        <topology evidence="1">Multi-pass membrane protein</topology>
    </subcellularLocation>
</comment>
<dbReference type="PANTHER" id="PTHR21284:SF12">
    <property type="entry name" value="EG:80H7.2 PROTEIN"/>
    <property type="match status" value="1"/>
</dbReference>
<dbReference type="PANTHER" id="PTHR21284">
    <property type="entry name" value="EG:80H7.2 PROTEIN"/>
    <property type="match status" value="1"/>
</dbReference>
<reference evidence="6 9" key="1">
    <citation type="submission" date="2017-06" db="EMBL/GenBank/DDBJ databases">
        <title>A platform for efficient transgenesis in Macrostomum lignano, a flatworm model organism for stem cell research.</title>
        <authorList>
            <person name="Berezikov E."/>
        </authorList>
    </citation>
    <scope>NUCLEOTIDE SEQUENCE [LARGE SCALE GENOMIC DNA]</scope>
    <source>
        <strain evidence="6">DV1</strain>
        <tissue evidence="6">Whole organism</tissue>
    </source>
</reference>
<proteinExistence type="predicted"/>
<dbReference type="Gene3D" id="1.20.140.150">
    <property type="match status" value="1"/>
</dbReference>
<keyword evidence="4 5" id="KW-0472">Membrane</keyword>
<dbReference type="Proteomes" id="UP000215902">
    <property type="component" value="Unassembled WGS sequence"/>
</dbReference>
<organism evidence="6 9">
    <name type="scientific">Macrostomum lignano</name>
    <dbReference type="NCBI Taxonomy" id="282301"/>
    <lineage>
        <taxon>Eukaryota</taxon>
        <taxon>Metazoa</taxon>
        <taxon>Spiralia</taxon>
        <taxon>Lophotrochozoa</taxon>
        <taxon>Platyhelminthes</taxon>
        <taxon>Rhabditophora</taxon>
        <taxon>Macrostomorpha</taxon>
        <taxon>Macrostomida</taxon>
        <taxon>Macrostomidae</taxon>
        <taxon>Macrostomum</taxon>
    </lineage>
</organism>
<dbReference type="Pfam" id="PF13903">
    <property type="entry name" value="Claudin_2"/>
    <property type="match status" value="1"/>
</dbReference>
<evidence type="ECO:0000313" key="9">
    <source>
        <dbReference type="Proteomes" id="UP000215902"/>
    </source>
</evidence>
<evidence type="ECO:0000256" key="1">
    <source>
        <dbReference type="ARBA" id="ARBA00004141"/>
    </source>
</evidence>
<evidence type="ECO:0000256" key="4">
    <source>
        <dbReference type="ARBA" id="ARBA00023136"/>
    </source>
</evidence>
<keyword evidence="9" id="KW-1185">Reference proteome</keyword>
<dbReference type="InterPro" id="IPR004031">
    <property type="entry name" value="PMP22/EMP/MP20/Claudin"/>
</dbReference>
<protein>
    <submittedName>
        <fullName evidence="6">Uncharacterized protein</fullName>
    </submittedName>
</protein>
<dbReference type="OrthoDB" id="6140671at2759"/>